<dbReference type="EMBL" id="CACRZD030000301">
    <property type="protein sequence ID" value="CAA6675400.1"/>
    <property type="molecule type" value="Genomic_DNA"/>
</dbReference>
<comment type="caution">
    <text evidence="2">The sequence shown here is derived from an EMBL/GenBank/DDBJ whole genome shotgun (WGS) entry which is preliminary data.</text>
</comment>
<evidence type="ECO:0000313" key="3">
    <source>
        <dbReference type="Proteomes" id="UP001189122"/>
    </source>
</evidence>
<reference evidence="3" key="1">
    <citation type="journal article" date="2020" name="Sci. Rep.">
        <title>Chromosome-scale genome assembly for the duckweed Spirodela intermedia, integrating cytogenetic maps, PacBio and Oxford Nanopore libraries.</title>
        <authorList>
            <person name="Hoang P.T.N."/>
            <person name="Fiebig A."/>
            <person name="Novak P."/>
            <person name="Macas J."/>
            <person name="Cao H.X."/>
            <person name="Stepanenko A."/>
            <person name="Chen G."/>
            <person name="Borisjuk N."/>
            <person name="Scholz U."/>
            <person name="Schubert I."/>
        </authorList>
    </citation>
    <scope>NUCLEOTIDE SEQUENCE [LARGE SCALE GENOMIC DNA]</scope>
</reference>
<accession>A0ABN7EDP1</accession>
<protein>
    <submittedName>
        <fullName evidence="2">Uncharacterized protein</fullName>
    </submittedName>
</protein>
<feature type="region of interest" description="Disordered" evidence="1">
    <location>
        <begin position="18"/>
        <end position="64"/>
    </location>
</feature>
<evidence type="ECO:0000313" key="2">
    <source>
        <dbReference type="EMBL" id="CAA6675400.1"/>
    </source>
</evidence>
<name>A0ABN7EDP1_SPIIN</name>
<gene>
    <name evidence="2" type="ORF">SI7747_UN021742</name>
</gene>
<feature type="compositionally biased region" description="Polar residues" evidence="1">
    <location>
        <begin position="18"/>
        <end position="30"/>
    </location>
</feature>
<sequence>MPSEASLVEFDVKTSSLSFRRTMSPTSGQSPPALGIRATGSRNLVNPAAAKTPVRPRGSSRSLR</sequence>
<proteinExistence type="predicted"/>
<dbReference type="Proteomes" id="UP001189122">
    <property type="component" value="Unassembled WGS sequence"/>
</dbReference>
<evidence type="ECO:0000256" key="1">
    <source>
        <dbReference type="SAM" id="MobiDB-lite"/>
    </source>
</evidence>
<organism evidence="2 3">
    <name type="scientific">Spirodela intermedia</name>
    <name type="common">Intermediate duckweed</name>
    <dbReference type="NCBI Taxonomy" id="51605"/>
    <lineage>
        <taxon>Eukaryota</taxon>
        <taxon>Viridiplantae</taxon>
        <taxon>Streptophyta</taxon>
        <taxon>Embryophyta</taxon>
        <taxon>Tracheophyta</taxon>
        <taxon>Spermatophyta</taxon>
        <taxon>Magnoliopsida</taxon>
        <taxon>Liliopsida</taxon>
        <taxon>Araceae</taxon>
        <taxon>Lemnoideae</taxon>
        <taxon>Spirodela</taxon>
    </lineage>
</organism>
<keyword evidence="3" id="KW-1185">Reference proteome</keyword>